<dbReference type="SUPFAM" id="SSF52540">
    <property type="entry name" value="P-loop containing nucleoside triphosphate hydrolases"/>
    <property type="match status" value="1"/>
</dbReference>
<dbReference type="InterPro" id="IPR027417">
    <property type="entry name" value="P-loop_NTPase"/>
</dbReference>
<gene>
    <name evidence="1" type="ORF">QN277_009804</name>
</gene>
<keyword evidence="2" id="KW-1185">Reference proteome</keyword>
<comment type="caution">
    <text evidence="1">The sequence shown here is derived from an EMBL/GenBank/DDBJ whole genome shotgun (WGS) entry which is preliminary data.</text>
</comment>
<proteinExistence type="predicted"/>
<protein>
    <submittedName>
        <fullName evidence="1">Uncharacterized protein</fullName>
    </submittedName>
</protein>
<dbReference type="Gene3D" id="3.40.50.300">
    <property type="entry name" value="P-loop containing nucleotide triphosphate hydrolases"/>
    <property type="match status" value="1"/>
</dbReference>
<dbReference type="EMBL" id="JAWXYG010000014">
    <property type="protein sequence ID" value="KAK4254418.1"/>
    <property type="molecule type" value="Genomic_DNA"/>
</dbReference>
<reference evidence="1" key="1">
    <citation type="submission" date="2023-10" db="EMBL/GenBank/DDBJ databases">
        <title>Chromosome-level genome of the transformable northern wattle, Acacia crassicarpa.</title>
        <authorList>
            <person name="Massaro I."/>
            <person name="Sinha N.R."/>
            <person name="Poethig S."/>
            <person name="Leichty A.R."/>
        </authorList>
    </citation>
    <scope>NUCLEOTIDE SEQUENCE</scope>
    <source>
        <strain evidence="1">Acra3RX</strain>
        <tissue evidence="1">Leaf</tissue>
    </source>
</reference>
<evidence type="ECO:0000313" key="2">
    <source>
        <dbReference type="Proteomes" id="UP001293593"/>
    </source>
</evidence>
<accession>A0AAE1IPR9</accession>
<name>A0AAE1IPR9_9FABA</name>
<evidence type="ECO:0000313" key="1">
    <source>
        <dbReference type="EMBL" id="KAK4254418.1"/>
    </source>
</evidence>
<dbReference type="AlphaFoldDB" id="A0AAE1IPR9"/>
<organism evidence="1 2">
    <name type="scientific">Acacia crassicarpa</name>
    <name type="common">northern wattle</name>
    <dbReference type="NCBI Taxonomy" id="499986"/>
    <lineage>
        <taxon>Eukaryota</taxon>
        <taxon>Viridiplantae</taxon>
        <taxon>Streptophyta</taxon>
        <taxon>Embryophyta</taxon>
        <taxon>Tracheophyta</taxon>
        <taxon>Spermatophyta</taxon>
        <taxon>Magnoliopsida</taxon>
        <taxon>eudicotyledons</taxon>
        <taxon>Gunneridae</taxon>
        <taxon>Pentapetalae</taxon>
        <taxon>rosids</taxon>
        <taxon>fabids</taxon>
        <taxon>Fabales</taxon>
        <taxon>Fabaceae</taxon>
        <taxon>Caesalpinioideae</taxon>
        <taxon>mimosoid clade</taxon>
        <taxon>Acacieae</taxon>
        <taxon>Acacia</taxon>
    </lineage>
</organism>
<dbReference type="Proteomes" id="UP001293593">
    <property type="component" value="Unassembled WGS sequence"/>
</dbReference>
<sequence length="86" mass="9239">MADESVVVARPPSLSAAAPLGSSVISLVNRLQDIFARVGKHSSINLPQVAVVGCQSCGKSSVYGEFLNLNGKKFYDTGFHLHHSYY</sequence>